<feature type="region of interest" description="Disordered" evidence="2">
    <location>
        <begin position="137"/>
        <end position="169"/>
    </location>
</feature>
<dbReference type="GO" id="GO:0005737">
    <property type="term" value="C:cytoplasm"/>
    <property type="evidence" value="ECO:0007669"/>
    <property type="project" value="UniProtKB-ARBA"/>
</dbReference>
<dbReference type="Pfam" id="PF00098">
    <property type="entry name" value="zf-CCHC"/>
    <property type="match status" value="1"/>
</dbReference>
<evidence type="ECO:0000313" key="4">
    <source>
        <dbReference type="EMBL" id="PIO57781.1"/>
    </source>
</evidence>
<dbReference type="SMART" id="SM00343">
    <property type="entry name" value="ZnF_C2HC"/>
    <property type="match status" value="2"/>
</dbReference>
<keyword evidence="1" id="KW-0863">Zinc-finger</keyword>
<dbReference type="EMBL" id="KZ363869">
    <property type="protein sequence ID" value="PIO57781.1"/>
    <property type="molecule type" value="Genomic_DNA"/>
</dbReference>
<proteinExistence type="predicted"/>
<dbReference type="FunFam" id="4.10.60.10:FF:000031">
    <property type="entry name" value="splicing factor 1"/>
    <property type="match status" value="1"/>
</dbReference>
<dbReference type="Proteomes" id="UP000230423">
    <property type="component" value="Unassembled WGS sequence"/>
</dbReference>
<feature type="non-terminal residue" evidence="4">
    <location>
        <position position="1"/>
    </location>
</feature>
<name>A0A2G9TIK0_TELCI</name>
<feature type="region of interest" description="Disordered" evidence="2">
    <location>
        <begin position="73"/>
        <end position="108"/>
    </location>
</feature>
<accession>A0A2G9TIK0</accession>
<evidence type="ECO:0000256" key="2">
    <source>
        <dbReference type="SAM" id="MobiDB-lite"/>
    </source>
</evidence>
<feature type="compositionally biased region" description="Low complexity" evidence="2">
    <location>
        <begin position="85"/>
        <end position="99"/>
    </location>
</feature>
<keyword evidence="1" id="KW-0479">Metal-binding</keyword>
<dbReference type="GO" id="GO:0019899">
    <property type="term" value="F:enzyme binding"/>
    <property type="evidence" value="ECO:0007669"/>
    <property type="project" value="UniProtKB-ARBA"/>
</dbReference>
<evidence type="ECO:0000313" key="5">
    <source>
        <dbReference type="Proteomes" id="UP000230423"/>
    </source>
</evidence>
<keyword evidence="1" id="KW-0862">Zinc</keyword>
<dbReference type="GO" id="GO:0003676">
    <property type="term" value="F:nucleic acid binding"/>
    <property type="evidence" value="ECO:0007669"/>
    <property type="project" value="InterPro"/>
</dbReference>
<evidence type="ECO:0000259" key="3">
    <source>
        <dbReference type="PROSITE" id="PS50158"/>
    </source>
</evidence>
<sequence>GARCSNCGSDEHKTWECPDAPNITAKVVCMACGSAGHIARDCKNPRPGGAEAAGAADGGMDDEYSALMEELGERPARQGDGSMRGRGTTTFRGQRGSFFPRGAMNNNQPPVIRVNLGTAAQQQMMSGMVPPPPGARPPYGMAPPPDPYQPHGFFSSPGARGRGGFRGFV</sequence>
<evidence type="ECO:0000256" key="1">
    <source>
        <dbReference type="PROSITE-ProRule" id="PRU00047"/>
    </source>
</evidence>
<feature type="compositionally biased region" description="Pro residues" evidence="2">
    <location>
        <begin position="137"/>
        <end position="148"/>
    </location>
</feature>
<feature type="compositionally biased region" description="Gly residues" evidence="2">
    <location>
        <begin position="160"/>
        <end position="169"/>
    </location>
</feature>
<protein>
    <submittedName>
        <fullName evidence="4">Zinc knuckle</fullName>
    </submittedName>
</protein>
<feature type="domain" description="CCHC-type" evidence="3">
    <location>
        <begin position="29"/>
        <end position="44"/>
    </location>
</feature>
<dbReference type="OrthoDB" id="10021397at2759"/>
<feature type="compositionally biased region" description="Low complexity" evidence="2">
    <location>
        <begin position="149"/>
        <end position="159"/>
    </location>
</feature>
<dbReference type="InterPro" id="IPR001878">
    <property type="entry name" value="Znf_CCHC"/>
</dbReference>
<reference evidence="4 5" key="1">
    <citation type="submission" date="2015-09" db="EMBL/GenBank/DDBJ databases">
        <title>Draft genome of the parasitic nematode Teladorsagia circumcincta isolate WARC Sus (inbred).</title>
        <authorList>
            <person name="Mitreva M."/>
        </authorList>
    </citation>
    <scope>NUCLEOTIDE SEQUENCE [LARGE SCALE GENOMIC DNA]</scope>
    <source>
        <strain evidence="4 5">S</strain>
    </source>
</reference>
<gene>
    <name evidence="4" type="ORF">TELCIR_20799</name>
</gene>
<dbReference type="SUPFAM" id="SSF57756">
    <property type="entry name" value="Retrovirus zinc finger-like domains"/>
    <property type="match status" value="1"/>
</dbReference>
<dbReference type="AlphaFoldDB" id="A0A2G9TIK0"/>
<dbReference type="GO" id="GO:0008270">
    <property type="term" value="F:zinc ion binding"/>
    <property type="evidence" value="ECO:0007669"/>
    <property type="project" value="UniProtKB-KW"/>
</dbReference>
<keyword evidence="5" id="KW-1185">Reference proteome</keyword>
<dbReference type="PROSITE" id="PS50158">
    <property type="entry name" value="ZF_CCHC"/>
    <property type="match status" value="1"/>
</dbReference>
<organism evidence="4 5">
    <name type="scientific">Teladorsagia circumcincta</name>
    <name type="common">Brown stomach worm</name>
    <name type="synonym">Ostertagia circumcincta</name>
    <dbReference type="NCBI Taxonomy" id="45464"/>
    <lineage>
        <taxon>Eukaryota</taxon>
        <taxon>Metazoa</taxon>
        <taxon>Ecdysozoa</taxon>
        <taxon>Nematoda</taxon>
        <taxon>Chromadorea</taxon>
        <taxon>Rhabditida</taxon>
        <taxon>Rhabditina</taxon>
        <taxon>Rhabditomorpha</taxon>
        <taxon>Strongyloidea</taxon>
        <taxon>Trichostrongylidae</taxon>
        <taxon>Teladorsagia</taxon>
    </lineage>
</organism>
<dbReference type="Gene3D" id="4.10.60.10">
    <property type="entry name" value="Zinc finger, CCHC-type"/>
    <property type="match status" value="1"/>
</dbReference>
<dbReference type="InterPro" id="IPR036875">
    <property type="entry name" value="Znf_CCHC_sf"/>
</dbReference>